<gene>
    <name evidence="1" type="ORF">ULMA_00100</name>
</gene>
<name>A0A5J4IUR5_9FLAO</name>
<dbReference type="OrthoDB" id="9794443at2"/>
<protein>
    <recommendedName>
        <fullName evidence="3">Cupin domain-containing protein</fullName>
    </recommendedName>
</protein>
<sequence>MNKYRIDFKNIEWETPDKGVKQKIFSKGNQSVRLLRFYDDFIEENWCTKGHIGFVLDGEMTIDFNGKTLRYKKGDGLWIESIEDNKHKAIIAKGTFVELIFFEKE</sequence>
<dbReference type="Gene3D" id="2.60.120.10">
    <property type="entry name" value="Jelly Rolls"/>
    <property type="match status" value="1"/>
</dbReference>
<keyword evidence="2" id="KW-1185">Reference proteome</keyword>
<dbReference type="RefSeq" id="WP_151672007.1">
    <property type="nucleotide sequence ID" value="NZ_BKCG01000001.1"/>
</dbReference>
<evidence type="ECO:0000313" key="2">
    <source>
        <dbReference type="Proteomes" id="UP000326509"/>
    </source>
</evidence>
<evidence type="ECO:0000313" key="1">
    <source>
        <dbReference type="EMBL" id="GER57902.1"/>
    </source>
</evidence>
<reference evidence="1 2" key="1">
    <citation type="submission" date="2019-08" db="EMBL/GenBank/DDBJ databases">
        <title>Draft genome sequence of Ulvibacter marinus type strain NBRC 109484.</title>
        <authorList>
            <person name="Kawano K."/>
            <person name="Ushijima N."/>
            <person name="Kihara M."/>
            <person name="Itoh H."/>
        </authorList>
    </citation>
    <scope>NUCLEOTIDE SEQUENCE [LARGE SCALE GENOMIC DNA]</scope>
    <source>
        <strain evidence="1 2">NBRC 109484</strain>
    </source>
</reference>
<evidence type="ECO:0008006" key="3">
    <source>
        <dbReference type="Google" id="ProtNLM"/>
    </source>
</evidence>
<organism evidence="1 2">
    <name type="scientific">Patiriisocius marinus</name>
    <dbReference type="NCBI Taxonomy" id="1397112"/>
    <lineage>
        <taxon>Bacteria</taxon>
        <taxon>Pseudomonadati</taxon>
        <taxon>Bacteroidota</taxon>
        <taxon>Flavobacteriia</taxon>
        <taxon>Flavobacteriales</taxon>
        <taxon>Flavobacteriaceae</taxon>
        <taxon>Patiriisocius</taxon>
    </lineage>
</organism>
<dbReference type="AlphaFoldDB" id="A0A5J4IUR5"/>
<comment type="caution">
    <text evidence="1">The sequence shown here is derived from an EMBL/GenBank/DDBJ whole genome shotgun (WGS) entry which is preliminary data.</text>
</comment>
<proteinExistence type="predicted"/>
<dbReference type="InterPro" id="IPR011051">
    <property type="entry name" value="RmlC_Cupin_sf"/>
</dbReference>
<dbReference type="EMBL" id="BKCG01000001">
    <property type="protein sequence ID" value="GER57902.1"/>
    <property type="molecule type" value="Genomic_DNA"/>
</dbReference>
<dbReference type="Proteomes" id="UP000326509">
    <property type="component" value="Unassembled WGS sequence"/>
</dbReference>
<dbReference type="SUPFAM" id="SSF51182">
    <property type="entry name" value="RmlC-like cupins"/>
    <property type="match status" value="1"/>
</dbReference>
<dbReference type="InterPro" id="IPR014710">
    <property type="entry name" value="RmlC-like_jellyroll"/>
</dbReference>
<accession>A0A5J4IUR5</accession>